<organism evidence="1 2">
    <name type="scientific">Luteimicrobium xylanilyticum</name>
    <dbReference type="NCBI Taxonomy" id="1133546"/>
    <lineage>
        <taxon>Bacteria</taxon>
        <taxon>Bacillati</taxon>
        <taxon>Actinomycetota</taxon>
        <taxon>Actinomycetes</taxon>
        <taxon>Micrococcales</taxon>
        <taxon>Luteimicrobium</taxon>
    </lineage>
</organism>
<dbReference type="EMBL" id="CP045529">
    <property type="protein sequence ID" value="QFU97724.1"/>
    <property type="molecule type" value="Genomic_DNA"/>
</dbReference>
<dbReference type="Proteomes" id="UP000326702">
    <property type="component" value="Chromosome"/>
</dbReference>
<proteinExistence type="predicted"/>
<gene>
    <name evidence="1" type="ORF">KDY119_01223</name>
</gene>
<keyword evidence="2" id="KW-1185">Reference proteome</keyword>
<evidence type="ECO:0000313" key="1">
    <source>
        <dbReference type="EMBL" id="QFU97724.1"/>
    </source>
</evidence>
<name>A0A5P9Q8I5_9MICO</name>
<dbReference type="AlphaFoldDB" id="A0A5P9Q8I5"/>
<protein>
    <submittedName>
        <fullName evidence="1">Uncharacterized protein</fullName>
    </submittedName>
</protein>
<evidence type="ECO:0000313" key="2">
    <source>
        <dbReference type="Proteomes" id="UP000326702"/>
    </source>
</evidence>
<accession>A0A5P9Q8I5</accession>
<dbReference type="KEGG" id="lxl:KDY119_01223"/>
<sequence>MALPLVPAFVRAHVPLAVPVEATAHGTFPRYADLSGWP</sequence>
<reference evidence="1 2" key="1">
    <citation type="submission" date="2019-10" db="EMBL/GenBank/DDBJ databases">
        <title>Genome sequence of Luteimicrobium xylanilyticum HY-24.</title>
        <authorList>
            <person name="Kim D.Y."/>
            <person name="Park H.-Y."/>
        </authorList>
    </citation>
    <scope>NUCLEOTIDE SEQUENCE [LARGE SCALE GENOMIC DNA]</scope>
    <source>
        <strain evidence="1 2">HY-24</strain>
    </source>
</reference>